<organism evidence="2 3">
    <name type="scientific">Cyclostephanos tholiformis</name>
    <dbReference type="NCBI Taxonomy" id="382380"/>
    <lineage>
        <taxon>Eukaryota</taxon>
        <taxon>Sar</taxon>
        <taxon>Stramenopiles</taxon>
        <taxon>Ochrophyta</taxon>
        <taxon>Bacillariophyta</taxon>
        <taxon>Coscinodiscophyceae</taxon>
        <taxon>Thalassiosirophycidae</taxon>
        <taxon>Stephanodiscales</taxon>
        <taxon>Stephanodiscaceae</taxon>
        <taxon>Cyclostephanos</taxon>
    </lineage>
</organism>
<sequence length="1367" mass="150272">MTFAALFNDASRDPFLVNGGYEAFLTPFMVEDNNNAAPLVRAMGVAEHPATDGRMYAFEGELIGTQSYLIELADKSFHLTPRMTVPDVGHVHGLLAANSQLLVVGPFEENAINTLTVRTRYLVPLPNKYAALFLAHEGGITPRYYFDMILPLIEADGMSVNCEPLTRFCLAAITIQADAESPVVIDAPRPLGRHVPLLEQAAQILSTHLMGLRHMAAPEVNLQPLINTLSLARSNDSKSKQTLASTESSRTTPLSAPDYVNEMGHAQTDALESGSVGNVFLFTDSDVESAQGVNRQIDFIQQGGATPSYTDVQTLLKTKINLPGPNASVRCVLWMLAVYRMILPKGHRLITFLQQHHNLMNAYDPGWAMYPTYNPQLRGLKGVYHLQWLSLKLTRYFGQLDCNMVEVRAPDPHKIIDHIQEQRHLGTSSTTTGSTISGVTFPSLTSWPPTAVVPTTGASSRITNEGFNEALFGSYKTNALKSKTVHDKVKAGTIPPLPTSTRDGAKPMCLAWHTKGVCNENCPCVYNHVAYSEAEYAPMYLDYLKEEFIDMINKGQWIVLLYSAIRHLPGLRISPPGVIPQWDHRPHWIVDYSWWDVNDDTLPLAAMESMQFGHALDHILREILLANPAFGPVHLLKLDISDSFYRIALDIDDIPKLGVAFPTADNADPLVALPLVLPMGWKNSPPIFSTATETIADIVNARITAFAPHLPHHLNDMAELILSLPLALGGSTIAPLLVTHDPSLPSLSTSLAYVDVYVDNFVGAAQCSPAGSQDLDNRRCVRRLLLQAVDDVFRPLSHGDGPDRREPVSMKKLAAGDCSWGTVKQVLGWVIDTVDMTIALPPHRATRLLEILDSFPPSQRWTSTKRWHGALGELRSMALALPGARHIFSSMQNALSTQSKNRLALGNGVHDALADIQWMHSNISTRPTRIVELVPLPPVWGTMMLRGRGPGGSGSITSSDLELAGELLHLDALAHAFDVRECTILSQGDNLSTTFWEQNGSTSTASAPAYLLWLFGIHQQHHRYVPRFDYISGASNHIADSLSHDFHLPWSALLTSLSSYLPQSVGCQIWTPSPPIVSAVTSALLRLPSSRESLLGEPLAMPLPGPTRGNPVKSRSAEDYVQHVAQTFLNMGAKDPRLNSASKIDFRIQCILPLATSTFQAASDMIILAFFFLLRPGEYTDNDGDPFRLADVQLFIGDTRLPQLMAPASELCLARFALLTFTTQKNGVRGEVIGLACSVQAIIRQVIYLRSHSATLSTPLARVFNTPDKVTASYLTVRIHDAVAACGPLLGFLPTKVLTRCLRAAGATALLLARVDPDVIHLIGRWRLDEMLRYLHVQAYPLMHDYSQRMLSSGSYTLIPNNLVPQR</sequence>
<dbReference type="InterPro" id="IPR013762">
    <property type="entry name" value="Integrase-like_cat_sf"/>
</dbReference>
<evidence type="ECO:0000313" key="2">
    <source>
        <dbReference type="EMBL" id="KAL3826648.1"/>
    </source>
</evidence>
<evidence type="ECO:0008006" key="4">
    <source>
        <dbReference type="Google" id="ProtNLM"/>
    </source>
</evidence>
<dbReference type="Gene3D" id="1.10.443.10">
    <property type="entry name" value="Intergrase catalytic core"/>
    <property type="match status" value="1"/>
</dbReference>
<dbReference type="Proteomes" id="UP001530377">
    <property type="component" value="Unassembled WGS sequence"/>
</dbReference>
<gene>
    <name evidence="2" type="ORF">ACHAXA_009089</name>
</gene>
<dbReference type="SUPFAM" id="SSF56672">
    <property type="entry name" value="DNA/RNA polymerases"/>
    <property type="match status" value="1"/>
</dbReference>
<dbReference type="InterPro" id="IPR043502">
    <property type="entry name" value="DNA/RNA_pol_sf"/>
</dbReference>
<proteinExistence type="predicted"/>
<evidence type="ECO:0000313" key="3">
    <source>
        <dbReference type="Proteomes" id="UP001530377"/>
    </source>
</evidence>
<keyword evidence="3" id="KW-1185">Reference proteome</keyword>
<name>A0ABD3SR27_9STRA</name>
<accession>A0ABD3SR27</accession>
<feature type="region of interest" description="Disordered" evidence="1">
    <location>
        <begin position="237"/>
        <end position="256"/>
    </location>
</feature>
<comment type="caution">
    <text evidence="2">The sequence shown here is derived from an EMBL/GenBank/DDBJ whole genome shotgun (WGS) entry which is preliminary data.</text>
</comment>
<reference evidence="2 3" key="1">
    <citation type="submission" date="2024-10" db="EMBL/GenBank/DDBJ databases">
        <title>Updated reference genomes for cyclostephanoid diatoms.</title>
        <authorList>
            <person name="Roberts W.R."/>
            <person name="Alverson A.J."/>
        </authorList>
    </citation>
    <scope>NUCLEOTIDE SEQUENCE [LARGE SCALE GENOMIC DNA]</scope>
    <source>
        <strain evidence="2 3">AJA228-03</strain>
    </source>
</reference>
<evidence type="ECO:0000256" key="1">
    <source>
        <dbReference type="SAM" id="MobiDB-lite"/>
    </source>
</evidence>
<feature type="compositionally biased region" description="Polar residues" evidence="1">
    <location>
        <begin position="237"/>
        <end position="254"/>
    </location>
</feature>
<dbReference type="EMBL" id="JALLPB020000017">
    <property type="protein sequence ID" value="KAL3826648.1"/>
    <property type="molecule type" value="Genomic_DNA"/>
</dbReference>
<protein>
    <recommendedName>
        <fullName evidence="4">Reverse transcriptase domain-containing protein</fullName>
    </recommendedName>
</protein>